<dbReference type="GO" id="GO:0006302">
    <property type="term" value="P:double-strand break repair"/>
    <property type="evidence" value="ECO:0007669"/>
    <property type="project" value="InterPro"/>
</dbReference>
<reference evidence="5" key="1">
    <citation type="submission" date="2011-02" db="EMBL/GenBank/DDBJ databases">
        <title>The complete sequence of chromosome of Deinococcus proteolyticus DSM 20540.</title>
        <authorList>
            <consortium name="US DOE Joint Genome Institute (JGI-PGF)"/>
            <person name="Lucas S."/>
            <person name="Copeland A."/>
            <person name="Lapidus A."/>
            <person name="Bruce D."/>
            <person name="Goodwin L."/>
            <person name="Pitluck S."/>
            <person name="Kyrpides N."/>
            <person name="Mavromatis K."/>
            <person name="Pagani I."/>
            <person name="Ivanova N."/>
            <person name="Ovchinnikova G."/>
            <person name="Zeytun A."/>
            <person name="Detter J.C."/>
            <person name="Han C."/>
            <person name="Land M."/>
            <person name="Hauser L."/>
            <person name="Markowitz V."/>
            <person name="Cheng J.-F."/>
            <person name="Hugenholtz P."/>
            <person name="Woyke T."/>
            <person name="Wu D."/>
            <person name="Pukall R."/>
            <person name="Steenblock K."/>
            <person name="Brambilla E."/>
            <person name="Klenk H.-P."/>
            <person name="Eisen J.A."/>
        </authorList>
    </citation>
    <scope>NUCLEOTIDE SEQUENCE [LARGE SCALE GENOMIC DNA]</scope>
    <source>
        <strain evidence="5">ATCC 35074 / DSM 20540 / JCM 6276 / NBRC 101906 / NCIMB 13154 / VKM Ac-1939 / CCM 2703 / MRP</strain>
    </source>
</reference>
<dbReference type="Gene3D" id="3.40.50.300">
    <property type="entry name" value="P-loop containing nucleotide triphosphate hydrolases"/>
    <property type="match status" value="2"/>
</dbReference>
<sequence>MRPLHMTLSGFTAFRQHTELDFEGLDLFAVVGPTGSGKSSLLDAMTFALYGQTARLGATGLDALISQGEQALAVSLTFELQSETGPQVYRVARSRGRKAAQNETRLEHRQPDGRWKDLAAGAGQRVASARIQELLGLDFRTFARSVLLPQGEFARLLHGTGKERQDLLGELMGLDQVRAMHRYAGEQAKALGFELSSLHALLENEYAGVSAERVQELRLERAALAEQLDAWQDEREEVAAAAARWQTVTGLWQSREDLRRRLNVQRSRQAEVERGSARAAQARRVAGILPLIDREGRARIALGREESELRSAQAQAEQTRQAAEQAAQAQAQAQAAESQIPELEARAEALRDAEALAARLKRAGGTPHSRHDQPLPWDEDAHAAAKADADRLDKLRLERVQLSSRRAAFEANRERFAADRERLNSQQAQQARILAEGKAAGERAKAAEAELRAAESRAGLAAYAQALHVGEPCPLCGQPVDAAHLPDHPSVAEVEGLRQALSAATTLRDDLRGQYREITAELGVLEKDLARREADLNDTAEQLKQDEQDNRAAAERIAGDPADQVARLLAGLAEQVRSFGPGPAAERQKAQARIAEIRRTLSAAAQALAAANSAAAAAQATLSSAQASAAARRSEAQEAAQALAEALQSSGLGAEEAKAAALPESEIAALEQAAQSWQAGLDSLSTQENSLSKELDAALAGAEYDPQALAGLNARLHTLDAQIAAGRSEAGRLEAEEKSAAARLARKQEIEAQTAGLSMRMDTWKTLANSLKANEFQQFLLAEVEANLLTGAGHILFEISDGRYRLTLEGGDYAVQDLWNAGETRGVKTLSGGETFLASLSLAIALSDYLAGNRILGALFLDEGFGTLDPQALEAVAGALENLRTQGRMVGVVTHVESLSERLPTQLLVSKSIAGSTVMRLES</sequence>
<name>F0RJ94_DEIPM</name>
<dbReference type="InterPro" id="IPR038729">
    <property type="entry name" value="Rad50/SbcC_AAA"/>
</dbReference>
<feature type="compositionally biased region" description="Basic and acidic residues" evidence="2">
    <location>
        <begin position="540"/>
        <end position="558"/>
    </location>
</feature>
<dbReference type="SUPFAM" id="SSF52540">
    <property type="entry name" value="P-loop containing nucleoside triphosphate hydrolases"/>
    <property type="match status" value="1"/>
</dbReference>
<dbReference type="KEGG" id="dpt:Deipr_1386"/>
<evidence type="ECO:0000313" key="5">
    <source>
        <dbReference type="Proteomes" id="UP000007718"/>
    </source>
</evidence>
<feature type="coiled-coil region" evidence="1">
    <location>
        <begin position="392"/>
        <end position="457"/>
    </location>
</feature>
<dbReference type="PANTHER" id="PTHR32114">
    <property type="entry name" value="ABC TRANSPORTER ABCH.3"/>
    <property type="match status" value="1"/>
</dbReference>
<proteinExistence type="predicted"/>
<feature type="compositionally biased region" description="Basic and acidic residues" evidence="2">
    <location>
        <begin position="369"/>
        <end position="384"/>
    </location>
</feature>
<keyword evidence="1" id="KW-0175">Coiled coil</keyword>
<dbReference type="AlphaFoldDB" id="F0RJ94"/>
<dbReference type="RefSeq" id="WP_013615140.1">
    <property type="nucleotide sequence ID" value="NC_015161.1"/>
</dbReference>
<dbReference type="GO" id="GO:0016887">
    <property type="term" value="F:ATP hydrolysis activity"/>
    <property type="evidence" value="ECO:0007669"/>
    <property type="project" value="InterPro"/>
</dbReference>
<dbReference type="EMBL" id="CP002536">
    <property type="protein sequence ID" value="ADY26531.1"/>
    <property type="molecule type" value="Genomic_DNA"/>
</dbReference>
<dbReference type="PANTHER" id="PTHR32114:SF2">
    <property type="entry name" value="ABC TRANSPORTER ABCH.3"/>
    <property type="match status" value="1"/>
</dbReference>
<organism evidence="4 5">
    <name type="scientific">Deinococcus proteolyticus (strain ATCC 35074 / DSM 20540 / JCM 6276 / NBRC 101906 / NCIMB 13154 / VKM Ac-1939 / CCM 2703 / MRP)</name>
    <dbReference type="NCBI Taxonomy" id="693977"/>
    <lineage>
        <taxon>Bacteria</taxon>
        <taxon>Thermotogati</taxon>
        <taxon>Deinococcota</taxon>
        <taxon>Deinococci</taxon>
        <taxon>Deinococcales</taxon>
        <taxon>Deinococcaceae</taxon>
        <taxon>Deinococcus</taxon>
    </lineage>
</organism>
<evidence type="ECO:0000256" key="2">
    <source>
        <dbReference type="SAM" id="MobiDB-lite"/>
    </source>
</evidence>
<dbReference type="Proteomes" id="UP000007718">
    <property type="component" value="Chromosome"/>
</dbReference>
<evidence type="ECO:0000256" key="1">
    <source>
        <dbReference type="SAM" id="Coils"/>
    </source>
</evidence>
<dbReference type="Pfam" id="PF13558">
    <property type="entry name" value="SbcC_Walker_B"/>
    <property type="match status" value="1"/>
</dbReference>
<reference evidence="4 5" key="2">
    <citation type="journal article" date="2012" name="Stand. Genomic Sci.">
        <title>Complete genome sequence of the orange-red pigmented, radioresistant Deinococcus proteolyticus type strain (MRP(T)).</title>
        <authorList>
            <person name="Copeland A."/>
            <person name="Zeytun A."/>
            <person name="Yassawong M."/>
            <person name="Nolan M."/>
            <person name="Lucas S."/>
            <person name="Hammon N."/>
            <person name="Deshpande S."/>
            <person name="Cheng J.F."/>
            <person name="Han C."/>
            <person name="Tapia R."/>
            <person name="Goodwin L.A."/>
            <person name="Pitluck S."/>
            <person name="Mavromatis K."/>
            <person name="Liolios K."/>
            <person name="Pagani I."/>
            <person name="Ivanova N."/>
            <person name="Mikhailova N."/>
            <person name="Pati A."/>
            <person name="Chen A."/>
            <person name="Palaniappan K."/>
            <person name="Land M."/>
            <person name="Hauser L."/>
            <person name="Jeffries C.D."/>
            <person name="Brambilla E.M."/>
            <person name="Rohde M."/>
            <person name="Sikorski J."/>
            <person name="Pukall R."/>
            <person name="Goker M."/>
            <person name="Detter J.C."/>
            <person name="Woyke T."/>
            <person name="Bristow J."/>
            <person name="Eisen J.A."/>
            <person name="Markowitz V."/>
            <person name="Hugenholtz P."/>
            <person name="Kyrpides N.C."/>
            <person name="Klenk H.P."/>
            <person name="Lapidus A."/>
        </authorList>
    </citation>
    <scope>NUCLEOTIDE SEQUENCE [LARGE SCALE GENOMIC DNA]</scope>
    <source>
        <strain evidence="5">ATCC 35074 / DSM 20540 / JCM 6276 / NBRC 101906 / NCIMB 13154 / VKM Ac-1939 / CCM 2703 / MRP</strain>
    </source>
</reference>
<dbReference type="OrthoDB" id="9795626at2"/>
<dbReference type="STRING" id="693977.Deipr_1386"/>
<feature type="domain" description="Rad50/SbcC-type AAA" evidence="3">
    <location>
        <begin position="6"/>
        <end position="220"/>
    </location>
</feature>
<dbReference type="HOGENOM" id="CLU_004785_1_2_0"/>
<dbReference type="Pfam" id="PF13476">
    <property type="entry name" value="AAA_23"/>
    <property type="match status" value="1"/>
</dbReference>
<feature type="region of interest" description="Disordered" evidence="2">
    <location>
        <begin position="540"/>
        <end position="559"/>
    </location>
</feature>
<feature type="coiled-coil region" evidence="1">
    <location>
        <begin position="214"/>
        <end position="241"/>
    </location>
</feature>
<evidence type="ECO:0000259" key="3">
    <source>
        <dbReference type="Pfam" id="PF13476"/>
    </source>
</evidence>
<keyword evidence="5" id="KW-1185">Reference proteome</keyword>
<accession>F0RJ94</accession>
<feature type="region of interest" description="Disordered" evidence="2">
    <location>
        <begin position="361"/>
        <end position="384"/>
    </location>
</feature>
<dbReference type="InterPro" id="IPR027417">
    <property type="entry name" value="P-loop_NTPase"/>
</dbReference>
<gene>
    <name evidence="4" type="ordered locus">Deipr_1386</name>
</gene>
<evidence type="ECO:0000313" key="4">
    <source>
        <dbReference type="EMBL" id="ADY26531.1"/>
    </source>
</evidence>
<protein>
    <submittedName>
        <fullName evidence="4">SMC domain protein</fullName>
    </submittedName>
</protein>
<dbReference type="eggNOG" id="COG0419">
    <property type="taxonomic scope" value="Bacteria"/>
</dbReference>